<dbReference type="PANTHER" id="PTHR34180">
    <property type="entry name" value="PEPTIDASE C45"/>
    <property type="match status" value="1"/>
</dbReference>
<accession>V4B3I1</accession>
<dbReference type="InterPro" id="IPR047801">
    <property type="entry name" value="Peptidase_C45"/>
</dbReference>
<dbReference type="NCBIfam" id="NF040521">
    <property type="entry name" value="C45_proenzyme"/>
    <property type="match status" value="1"/>
</dbReference>
<evidence type="ECO:0000313" key="3">
    <source>
        <dbReference type="Proteomes" id="UP000030746"/>
    </source>
</evidence>
<dbReference type="RefSeq" id="XP_009047406.1">
    <property type="nucleotide sequence ID" value="XM_009049158.1"/>
</dbReference>
<dbReference type="InterPro" id="IPR005079">
    <property type="entry name" value="Peptidase_C45_hydrolase"/>
</dbReference>
<dbReference type="HOGENOM" id="CLU_058523_0_0_1"/>
<evidence type="ECO:0000259" key="1">
    <source>
        <dbReference type="Pfam" id="PF03417"/>
    </source>
</evidence>
<dbReference type="OMA" id="DKYPIYM"/>
<protein>
    <recommendedName>
        <fullName evidence="1">Peptidase C45 hydrolase domain-containing protein</fullName>
    </recommendedName>
</protein>
<dbReference type="EMBL" id="KB200330">
    <property type="protein sequence ID" value="ESP01916.1"/>
    <property type="molecule type" value="Genomic_DNA"/>
</dbReference>
<feature type="domain" description="Peptidase C45 hydrolase" evidence="1">
    <location>
        <begin position="120"/>
        <end position="357"/>
    </location>
</feature>
<proteinExistence type="predicted"/>
<dbReference type="InterPro" id="IPR047794">
    <property type="entry name" value="C45_proenzyme-like"/>
</dbReference>
<evidence type="ECO:0000313" key="2">
    <source>
        <dbReference type="EMBL" id="ESP01916.1"/>
    </source>
</evidence>
<gene>
    <name evidence="2" type="ORF">LOTGIDRAFT_138839</name>
</gene>
<dbReference type="Pfam" id="PF03417">
    <property type="entry name" value="AAT"/>
    <property type="match status" value="1"/>
</dbReference>
<name>V4B3I1_LOTGI</name>
<dbReference type="KEGG" id="lgi:LOTGIDRAFT_138839"/>
<dbReference type="STRING" id="225164.V4B3I1"/>
<dbReference type="Proteomes" id="UP000030746">
    <property type="component" value="Unassembled WGS sequence"/>
</dbReference>
<dbReference type="OrthoDB" id="189997at2759"/>
<reference evidence="2 3" key="1">
    <citation type="journal article" date="2013" name="Nature">
        <title>Insights into bilaterian evolution from three spiralian genomes.</title>
        <authorList>
            <person name="Simakov O."/>
            <person name="Marletaz F."/>
            <person name="Cho S.J."/>
            <person name="Edsinger-Gonzales E."/>
            <person name="Havlak P."/>
            <person name="Hellsten U."/>
            <person name="Kuo D.H."/>
            <person name="Larsson T."/>
            <person name="Lv J."/>
            <person name="Arendt D."/>
            <person name="Savage R."/>
            <person name="Osoegawa K."/>
            <person name="de Jong P."/>
            <person name="Grimwood J."/>
            <person name="Chapman J.A."/>
            <person name="Shapiro H."/>
            <person name="Aerts A."/>
            <person name="Otillar R.P."/>
            <person name="Terry A.Y."/>
            <person name="Boore J.L."/>
            <person name="Grigoriev I.V."/>
            <person name="Lindberg D.R."/>
            <person name="Seaver E.C."/>
            <person name="Weisblat D.A."/>
            <person name="Putnam N.H."/>
            <person name="Rokhsar D.S."/>
        </authorList>
    </citation>
    <scope>NUCLEOTIDE SEQUENCE [LARGE SCALE GENOMIC DNA]</scope>
</reference>
<dbReference type="AlphaFoldDB" id="V4B3I1"/>
<dbReference type="PANTHER" id="PTHR34180:SF1">
    <property type="entry name" value="BETA-ALANYL-DOPAMINE_CARCININE HYDROLASE"/>
    <property type="match status" value="1"/>
</dbReference>
<keyword evidence="3" id="KW-1185">Reference proteome</keyword>
<dbReference type="Gene3D" id="3.60.60.10">
    <property type="entry name" value="Penicillin V Acylase, Chain A"/>
    <property type="match status" value="1"/>
</dbReference>
<sequence>MAYRKYPSLPVLHTKGNHYDVGYNIGANFSQNIHMFFQNSKNVQTKIMPFYDSRKGREYYEAFLKVTTDCYPQFVTEVKGMSDGSGMVFENLFLLNMSAEIKNILYLRTEDQGCSTIFVNSPDVKLLVHNEDCDPLVKPFGYMVNAEIDDVDGKERFLSFCYPGILPGNSYNVNGHGTVVTINGQYPDDVTLGAPPRYFLNRSLMRMSDIIDGKRLALNEGYGCAYAFCANVASIKDPKSMYFLEIGPGKQRTRVYIHEIREGTIDCPNSHFRCNKYQYLDVKEDDFLRSSENRTKRATEFGPICKLQDALAILGDTKNEQYPIYRTPRPTDAGETVCTAAMDLLERTMTVYHDNPKISESNFIFSLNLK</sequence>
<organism evidence="2 3">
    <name type="scientific">Lottia gigantea</name>
    <name type="common">Giant owl limpet</name>
    <dbReference type="NCBI Taxonomy" id="225164"/>
    <lineage>
        <taxon>Eukaryota</taxon>
        <taxon>Metazoa</taxon>
        <taxon>Spiralia</taxon>
        <taxon>Lophotrochozoa</taxon>
        <taxon>Mollusca</taxon>
        <taxon>Gastropoda</taxon>
        <taxon>Patellogastropoda</taxon>
        <taxon>Lottioidea</taxon>
        <taxon>Lottiidae</taxon>
        <taxon>Lottia</taxon>
    </lineage>
</organism>
<dbReference type="CTD" id="20234114"/>
<dbReference type="GeneID" id="20234114"/>